<keyword evidence="3" id="KW-1133">Transmembrane helix</keyword>
<name>A0A953J6X1_9BACT</name>
<gene>
    <name evidence="4" type="ORF">K8I29_05935</name>
</gene>
<keyword evidence="1" id="KW-0175">Coiled coil</keyword>
<feature type="transmembrane region" description="Helical" evidence="3">
    <location>
        <begin position="6"/>
        <end position="29"/>
    </location>
</feature>
<proteinExistence type="predicted"/>
<sequence>MILKIDALSLLLLIELSLVLLGATVFLLFRARKYKELYRKGVEGAGGGQRTAPLPQEVPDGPGEKEEVLTGQTVQEAAALPEQEGFRTAEEDDSRSGLQGEISKLQRIVDYQKGRILDLMCYKDIFESAQKRLASIQQKYQELQEKIEGLAASSGENQEGLAVMTGILQDNNRELASYIGVLSGENTVLSEKFVRWEKELRIFWEEAGTVSGAGAGAGSGKGGAIDEERYEEILREKEELMDKVKGFEGKLEEKSRLLEEMQKQYEDMEKEYMILYNQQQAAQQQL</sequence>
<evidence type="ECO:0000313" key="4">
    <source>
        <dbReference type="EMBL" id="MBZ0155742.1"/>
    </source>
</evidence>
<evidence type="ECO:0000256" key="1">
    <source>
        <dbReference type="SAM" id="Coils"/>
    </source>
</evidence>
<reference evidence="4" key="2">
    <citation type="submission" date="2021-08" db="EMBL/GenBank/DDBJ databases">
        <authorList>
            <person name="Dalcin Martins P."/>
        </authorList>
    </citation>
    <scope>NUCLEOTIDE SEQUENCE</scope>
    <source>
        <strain evidence="4">MAG_39</strain>
    </source>
</reference>
<evidence type="ECO:0000256" key="3">
    <source>
        <dbReference type="SAM" id="Phobius"/>
    </source>
</evidence>
<evidence type="ECO:0000313" key="5">
    <source>
        <dbReference type="Proteomes" id="UP000705867"/>
    </source>
</evidence>
<accession>A0A953J6X1</accession>
<comment type="caution">
    <text evidence="4">The sequence shown here is derived from an EMBL/GenBank/DDBJ whole genome shotgun (WGS) entry which is preliminary data.</text>
</comment>
<dbReference type="EMBL" id="JAIOIV010000043">
    <property type="protein sequence ID" value="MBZ0155742.1"/>
    <property type="molecule type" value="Genomic_DNA"/>
</dbReference>
<feature type="coiled-coil region" evidence="1">
    <location>
        <begin position="230"/>
        <end position="285"/>
    </location>
</feature>
<evidence type="ECO:0000256" key="2">
    <source>
        <dbReference type="SAM" id="MobiDB-lite"/>
    </source>
</evidence>
<dbReference type="Proteomes" id="UP000705867">
    <property type="component" value="Unassembled WGS sequence"/>
</dbReference>
<keyword evidence="3" id="KW-0472">Membrane</keyword>
<organism evidence="4 5">
    <name type="scientific">Candidatus Nitrobium versatile</name>
    <dbReference type="NCBI Taxonomy" id="2884831"/>
    <lineage>
        <taxon>Bacteria</taxon>
        <taxon>Pseudomonadati</taxon>
        <taxon>Nitrospirota</taxon>
        <taxon>Nitrospiria</taxon>
        <taxon>Nitrospirales</taxon>
        <taxon>Nitrospiraceae</taxon>
        <taxon>Candidatus Nitrobium</taxon>
    </lineage>
</organism>
<dbReference type="AlphaFoldDB" id="A0A953J6X1"/>
<keyword evidence="3" id="KW-0812">Transmembrane</keyword>
<feature type="coiled-coil region" evidence="1">
    <location>
        <begin position="126"/>
        <end position="153"/>
    </location>
</feature>
<reference evidence="4" key="1">
    <citation type="journal article" date="2021" name="bioRxiv">
        <title>Unraveling nitrogen, sulfur and carbon metabolic pathways and microbial community transcriptional responses to substrate deprivation and toxicity stresses in a bioreactor mimicking anoxic brackish coastal sediment conditions.</title>
        <authorList>
            <person name="Martins P.D."/>
            <person name="Echeveste M.J."/>
            <person name="Arshad A."/>
            <person name="Kurth J."/>
            <person name="Ouboter H."/>
            <person name="Jetten M.S.M."/>
            <person name="Welte C.U."/>
        </authorList>
    </citation>
    <scope>NUCLEOTIDE SEQUENCE</scope>
    <source>
        <strain evidence="4">MAG_39</strain>
    </source>
</reference>
<protein>
    <submittedName>
        <fullName evidence="4">Uncharacterized protein</fullName>
    </submittedName>
</protein>
<feature type="region of interest" description="Disordered" evidence="2">
    <location>
        <begin position="44"/>
        <end position="65"/>
    </location>
</feature>